<keyword evidence="4" id="KW-1185">Reference proteome</keyword>
<sequence length="230" mass="25346">MGVDQFAPVVIGLGLALLIAFVVLATVLGIRHERRRRAALRDWAHRNEWRYVEAPRVDWMSRLPGTSQRRVTLALTGVLDGREVTVADYSYTRTSTSTTTGGDGRSQTSTSSTTHHLVVVVVTLPEPGPTLAVERRGGLSKLGRAIFGDKPAALGDERFDSKFRLTGPDPDTIRRYVGPSLAAEHIAGRVPPWSLYGRQLLTYYEARLDDAERILALAQPLVRVAHLLGR</sequence>
<keyword evidence="2" id="KW-1133">Transmembrane helix</keyword>
<gene>
    <name evidence="3" type="ORF">Pa4123_48460</name>
</gene>
<reference evidence="3" key="1">
    <citation type="submission" date="2022-12" db="EMBL/GenBank/DDBJ databases">
        <title>New Phytohabitans aurantiacus sp. RD004123 nov., an actinomycete isolated from soil.</title>
        <authorList>
            <person name="Triningsih D.W."/>
            <person name="Harunari E."/>
            <person name="Igarashi Y."/>
        </authorList>
    </citation>
    <scope>NUCLEOTIDE SEQUENCE</scope>
    <source>
        <strain evidence="3">RD004123</strain>
    </source>
</reference>
<dbReference type="Proteomes" id="UP001144280">
    <property type="component" value="Unassembled WGS sequence"/>
</dbReference>
<evidence type="ECO:0000256" key="2">
    <source>
        <dbReference type="SAM" id="Phobius"/>
    </source>
</evidence>
<evidence type="ECO:0000256" key="1">
    <source>
        <dbReference type="SAM" id="MobiDB-lite"/>
    </source>
</evidence>
<dbReference type="EMBL" id="BSDI01000025">
    <property type="protein sequence ID" value="GLH99570.1"/>
    <property type="molecule type" value="Genomic_DNA"/>
</dbReference>
<feature type="region of interest" description="Disordered" evidence="1">
    <location>
        <begin position="93"/>
        <end position="112"/>
    </location>
</feature>
<accession>A0ABQ5R1W1</accession>
<feature type="transmembrane region" description="Helical" evidence="2">
    <location>
        <begin position="6"/>
        <end position="30"/>
    </location>
</feature>
<evidence type="ECO:0000313" key="4">
    <source>
        <dbReference type="Proteomes" id="UP001144280"/>
    </source>
</evidence>
<name>A0ABQ5R1W1_9ACTN</name>
<organism evidence="3 4">
    <name type="scientific">Phytohabitans aurantiacus</name>
    <dbReference type="NCBI Taxonomy" id="3016789"/>
    <lineage>
        <taxon>Bacteria</taxon>
        <taxon>Bacillati</taxon>
        <taxon>Actinomycetota</taxon>
        <taxon>Actinomycetes</taxon>
        <taxon>Micromonosporales</taxon>
        <taxon>Micromonosporaceae</taxon>
    </lineage>
</organism>
<protein>
    <recommendedName>
        <fullName evidence="5">Secreted protein</fullName>
    </recommendedName>
</protein>
<keyword evidence="2" id="KW-0472">Membrane</keyword>
<proteinExistence type="predicted"/>
<evidence type="ECO:0000313" key="3">
    <source>
        <dbReference type="EMBL" id="GLH99570.1"/>
    </source>
</evidence>
<comment type="caution">
    <text evidence="3">The sequence shown here is derived from an EMBL/GenBank/DDBJ whole genome shotgun (WGS) entry which is preliminary data.</text>
</comment>
<evidence type="ECO:0008006" key="5">
    <source>
        <dbReference type="Google" id="ProtNLM"/>
    </source>
</evidence>
<keyword evidence="2" id="KW-0812">Transmembrane</keyword>